<dbReference type="Gene3D" id="3.40.718.10">
    <property type="entry name" value="Isopropylmalate Dehydrogenase"/>
    <property type="match status" value="1"/>
</dbReference>
<organism evidence="5 6">
    <name type="scientific">Fervidicola ferrireducens</name>
    <dbReference type="NCBI Taxonomy" id="520764"/>
    <lineage>
        <taxon>Bacteria</taxon>
        <taxon>Bacillati</taxon>
        <taxon>Bacillota</taxon>
        <taxon>Clostridia</taxon>
        <taxon>Thermosediminibacterales</taxon>
        <taxon>Thermosediminibacteraceae</taxon>
        <taxon>Fervidicola</taxon>
    </lineage>
</organism>
<dbReference type="NCBIfam" id="NF006045">
    <property type="entry name" value="PRK08190.1"/>
    <property type="match status" value="1"/>
</dbReference>
<evidence type="ECO:0000259" key="4">
    <source>
        <dbReference type="Pfam" id="PF01515"/>
    </source>
</evidence>
<dbReference type="InParanoid" id="A0A140LDY8"/>
<keyword evidence="6" id="KW-1185">Reference proteome</keyword>
<sequence length="302" mass="32050">MFKNFNEMLEKLRNLPPLRVSVVQAADAAVLEAVKDACDKGIIEPILVGEKEKIQKEALKAGFPVKNVEIVDCSPEEAPLTGVRLVHENRADVLMKGLVDTATFMKAVLNPDFGLRTGELLSHLAAFEVPNFNRIIFVTDGGINIAPTLEEKISILKNAIRALRAIGYTEPKVAVLSAVETVSFKMQSSVDAAILAKMAERNQIKGALVDGPLALDNAVSEEAAAHKGIKSPVAGRADLILVPNIETGNALGKSLTFLAGGLMAGIVVGAKAPVVLSSRADSPLSKLMSIVLACLVKRGEKT</sequence>
<dbReference type="RefSeq" id="WP_066350741.1">
    <property type="nucleotide sequence ID" value="NZ_LOED01000001.1"/>
</dbReference>
<dbReference type="SUPFAM" id="SSF53659">
    <property type="entry name" value="Isocitrate/Isopropylmalate dehydrogenase-like"/>
    <property type="match status" value="1"/>
</dbReference>
<comment type="caution">
    <text evidence="5">The sequence shown here is derived from an EMBL/GenBank/DDBJ whole genome shotgun (WGS) entry which is preliminary data.</text>
</comment>
<dbReference type="PIRSF" id="PIRSF000428">
    <property type="entry name" value="P_Ac_trans"/>
    <property type="match status" value="1"/>
</dbReference>
<dbReference type="PANTHER" id="PTHR43356">
    <property type="entry name" value="PHOSPHATE ACETYLTRANSFERASE"/>
    <property type="match status" value="1"/>
</dbReference>
<dbReference type="Pfam" id="PF01515">
    <property type="entry name" value="PTA_PTB"/>
    <property type="match status" value="1"/>
</dbReference>
<dbReference type="FunCoup" id="A0A140LDY8">
    <property type="interactions" value="11"/>
</dbReference>
<dbReference type="PANTHER" id="PTHR43356:SF2">
    <property type="entry name" value="PHOSPHATE ACETYLTRANSFERASE"/>
    <property type="match status" value="1"/>
</dbReference>
<dbReference type="GO" id="GO:0008959">
    <property type="term" value="F:phosphate acetyltransferase activity"/>
    <property type="evidence" value="ECO:0007669"/>
    <property type="project" value="UniProtKB-EC"/>
</dbReference>
<gene>
    <name evidence="5" type="primary">pta_1</name>
    <name evidence="5" type="ORF">AN618_01010</name>
</gene>
<dbReference type="STRING" id="520764.AN618_01010"/>
<evidence type="ECO:0000256" key="1">
    <source>
        <dbReference type="ARBA" id="ARBA00005656"/>
    </source>
</evidence>
<dbReference type="EC" id="2.3.1.8" evidence="5"/>
<dbReference type="OrthoDB" id="9774179at2"/>
<evidence type="ECO:0000256" key="3">
    <source>
        <dbReference type="ARBA" id="ARBA00023315"/>
    </source>
</evidence>
<keyword evidence="2 5" id="KW-0808">Transferase</keyword>
<evidence type="ECO:0000313" key="6">
    <source>
        <dbReference type="Proteomes" id="UP000070427"/>
    </source>
</evidence>
<name>A0A140LDY8_9FIRM</name>
<comment type="similarity">
    <text evidence="1">Belongs to the phosphate acetyltransferase and butyryltransferase family.</text>
</comment>
<dbReference type="InterPro" id="IPR050500">
    <property type="entry name" value="Phos_Acetyltrans/Butyryltrans"/>
</dbReference>
<dbReference type="InterPro" id="IPR002505">
    <property type="entry name" value="PTA_PTB"/>
</dbReference>
<reference evidence="5 6" key="1">
    <citation type="submission" date="2015-12" db="EMBL/GenBank/DDBJ databases">
        <title>Draft genome sequnece of Fervidicola ferrireducens strain Y170.</title>
        <authorList>
            <person name="Patel B.K."/>
        </authorList>
    </citation>
    <scope>NUCLEOTIDE SEQUENCE [LARGE SCALE GENOMIC DNA]</scope>
    <source>
        <strain evidence="5 6">Y170</strain>
    </source>
</reference>
<dbReference type="Proteomes" id="UP000070427">
    <property type="component" value="Unassembled WGS sequence"/>
</dbReference>
<accession>A0A140LDY8</accession>
<dbReference type="PATRIC" id="fig|520764.3.peg.107"/>
<feature type="domain" description="Phosphate acetyl/butaryl transferase" evidence="4">
    <location>
        <begin position="80"/>
        <end position="293"/>
    </location>
</feature>
<evidence type="ECO:0000256" key="2">
    <source>
        <dbReference type="ARBA" id="ARBA00022679"/>
    </source>
</evidence>
<keyword evidence="3 5" id="KW-0012">Acyltransferase</keyword>
<dbReference type="InterPro" id="IPR012147">
    <property type="entry name" value="P_Ac_Bu_trans"/>
</dbReference>
<evidence type="ECO:0000313" key="5">
    <source>
        <dbReference type="EMBL" id="KXG78763.1"/>
    </source>
</evidence>
<dbReference type="AlphaFoldDB" id="A0A140LDY8"/>
<protein>
    <submittedName>
        <fullName evidence="5">Phosphate acetyltransferase</fullName>
        <ecNumber evidence="5">2.3.1.8</ecNumber>
    </submittedName>
</protein>
<dbReference type="EMBL" id="LOED01000001">
    <property type="protein sequence ID" value="KXG78763.1"/>
    <property type="molecule type" value="Genomic_DNA"/>
</dbReference>
<proteinExistence type="inferred from homology"/>